<gene>
    <name evidence="1" type="ORF">SERLADRAFT_437248</name>
</gene>
<name>F8NT41_SERL9</name>
<evidence type="ECO:0000313" key="1">
    <source>
        <dbReference type="EMBL" id="EGO25514.1"/>
    </source>
</evidence>
<organism>
    <name type="scientific">Serpula lacrymans var. lacrymans (strain S7.9)</name>
    <name type="common">Dry rot fungus</name>
    <dbReference type="NCBI Taxonomy" id="578457"/>
    <lineage>
        <taxon>Eukaryota</taxon>
        <taxon>Fungi</taxon>
        <taxon>Dikarya</taxon>
        <taxon>Basidiomycota</taxon>
        <taxon>Agaricomycotina</taxon>
        <taxon>Agaricomycetes</taxon>
        <taxon>Agaricomycetidae</taxon>
        <taxon>Boletales</taxon>
        <taxon>Coniophorineae</taxon>
        <taxon>Serpulaceae</taxon>
        <taxon>Serpula</taxon>
    </lineage>
</organism>
<dbReference type="RefSeq" id="XP_007317636.1">
    <property type="nucleotide sequence ID" value="XM_007317574.1"/>
</dbReference>
<sequence>MDPLITPSEKFLDFLTLVLNMSQGHKIVFYMTQEYTVNPSEVLTDLLVPHIPVHPGSPYYAKQQKTAGQRGYLKEDSCSLPQDNQPECSPTTENALKCRIAELQHEVDNLRDGGPVKQKNDDAHYEQVYMGRCLRRLVSTFEHPRELVDERDRRLTLTLDDTSSSVLPTPDQERLWLGYQSLKKYIPLMKKYLEADVTEIELFYKDICQGGDHARADDSFNLKSDIIIWTKDMFHQCPAVCALHPTNKLTRGFENEVLAELLCPAEF</sequence>
<dbReference type="Proteomes" id="UP000008064">
    <property type="component" value="Unassembled WGS sequence"/>
</dbReference>
<dbReference type="HOGENOM" id="CLU_1042670_0_0_1"/>
<dbReference type="InterPro" id="IPR046521">
    <property type="entry name" value="DUF6698"/>
</dbReference>
<accession>F8NT41</accession>
<dbReference type="KEGG" id="sla:SERLADRAFT_437248"/>
<proteinExistence type="predicted"/>
<protein>
    <submittedName>
        <fullName evidence="1">Uncharacterized protein</fullName>
    </submittedName>
</protein>
<dbReference type="EMBL" id="GL945433">
    <property type="protein sequence ID" value="EGO25514.1"/>
    <property type="molecule type" value="Genomic_DNA"/>
</dbReference>
<dbReference type="AlphaFoldDB" id="F8NT41"/>
<dbReference type="Pfam" id="PF20414">
    <property type="entry name" value="DUF6698"/>
    <property type="match status" value="1"/>
</dbReference>
<reference evidence="1" key="1">
    <citation type="submission" date="2011-04" db="EMBL/GenBank/DDBJ databases">
        <title>Evolution of plant cell wall degrading machinery underlies the functional diversity of forest fungi.</title>
        <authorList>
            <consortium name="US DOE Joint Genome Institute (JGI-PGF)"/>
            <person name="Eastwood D.C."/>
            <person name="Floudas D."/>
            <person name="Binder M."/>
            <person name="Majcherczyk A."/>
            <person name="Schneider P."/>
            <person name="Aerts A."/>
            <person name="Asiegbu F.O."/>
            <person name="Baker S.E."/>
            <person name="Barry K."/>
            <person name="Bendiksby M."/>
            <person name="Blumentritt M."/>
            <person name="Coutinho P.M."/>
            <person name="Cullen D."/>
            <person name="Cullen D."/>
            <person name="Gathman A."/>
            <person name="Goodell B."/>
            <person name="Henrissat B."/>
            <person name="Ihrmark K."/>
            <person name="Kauserud H."/>
            <person name="Kohler A."/>
            <person name="LaButti K."/>
            <person name="Lapidus A."/>
            <person name="Lavin J.L."/>
            <person name="Lee Y.-H."/>
            <person name="Lindquist E."/>
            <person name="Lilly W."/>
            <person name="Lucas S."/>
            <person name="Morin E."/>
            <person name="Murat C."/>
            <person name="Oguiza J.A."/>
            <person name="Park J."/>
            <person name="Pisabarro A.G."/>
            <person name="Riley R."/>
            <person name="Rosling A."/>
            <person name="Salamov A."/>
            <person name="Schmidt O."/>
            <person name="Schmutz J."/>
            <person name="Skrede I."/>
            <person name="Stenlid J."/>
            <person name="Wiebenga A."/>
            <person name="Xie X."/>
            <person name="Kues U."/>
            <person name="Hibbett D.S."/>
            <person name="Hoffmeister D."/>
            <person name="Hogberg N."/>
            <person name="Martin F."/>
            <person name="Grigoriev I.V."/>
            <person name="Watkinson S.C."/>
        </authorList>
    </citation>
    <scope>NUCLEOTIDE SEQUENCE</scope>
    <source>
        <strain evidence="1">S7.9</strain>
    </source>
</reference>
<dbReference type="GeneID" id="18814822"/>
<dbReference type="OrthoDB" id="2692780at2759"/>